<dbReference type="EMBL" id="ACOP02000004">
    <property type="protein sequence ID" value="EEU98068.1"/>
    <property type="molecule type" value="Genomic_DNA"/>
</dbReference>
<dbReference type="Proteomes" id="UP000004619">
    <property type="component" value="Unassembled WGS sequence"/>
</dbReference>
<evidence type="ECO:0000256" key="1">
    <source>
        <dbReference type="SAM" id="Phobius"/>
    </source>
</evidence>
<sequence length="288" mass="33116">MQETRILSRINRQKLLSPASASPKHTKFHADVFTILSAFCLVFFVFARYNHTLQRTLDGAAAPIPEKEVCSMRNWFSRHPVSFMAFYLLFYLSAFHWLEVHIAVPDVLVHCHLDDLIPFCKYAIVPYFAWFLWIPFTLFYLLWKAPRADFWRLCLPLFAGMTIALACYVILPTGLDLRPYRVYGSDLFAQAVRMLYATDTPLNVCPSIHVFNSVTLMMAYYRSRIFETPGRRWMRPASAVLCMSIIASTVLLKQHSCIDVLLGILLAMALDTGMTALERSDARALQRL</sequence>
<keyword evidence="3" id="KW-1185">Reference proteome</keyword>
<keyword evidence="1" id="KW-0472">Membrane</keyword>
<keyword evidence="1" id="KW-1133">Transmembrane helix</keyword>
<feature type="transmembrane region" description="Helical" evidence="1">
    <location>
        <begin position="150"/>
        <end position="171"/>
    </location>
</feature>
<dbReference type="Gene3D" id="1.20.144.10">
    <property type="entry name" value="Phosphatidic acid phosphatase type 2/haloperoxidase"/>
    <property type="match status" value="1"/>
</dbReference>
<organism evidence="2 3">
    <name type="scientific">Faecalibacterium duncaniae (strain DSM 17677 / JCM 31915 / A2-165)</name>
    <name type="common">Faecalibacterium prausnitzii</name>
    <dbReference type="NCBI Taxonomy" id="411483"/>
    <lineage>
        <taxon>Bacteria</taxon>
        <taxon>Bacillati</taxon>
        <taxon>Bacillota</taxon>
        <taxon>Clostridia</taxon>
        <taxon>Eubacteriales</taxon>
        <taxon>Oscillospiraceae</taxon>
        <taxon>Faecalibacterium</taxon>
    </lineage>
</organism>
<evidence type="ECO:0000313" key="2">
    <source>
        <dbReference type="EMBL" id="EEU98068.1"/>
    </source>
</evidence>
<gene>
    <name evidence="2" type="ORF">FAEPRAA2165_00292</name>
</gene>
<dbReference type="STRING" id="411483.FAEPRAA2165_00292"/>
<accession>C7H200</accession>
<dbReference type="PATRIC" id="fig|411483.3.peg.258"/>
<evidence type="ECO:0000313" key="3">
    <source>
        <dbReference type="Proteomes" id="UP000004619"/>
    </source>
</evidence>
<name>C7H200_FAED2</name>
<feature type="transmembrane region" description="Helical" evidence="1">
    <location>
        <begin position="28"/>
        <end position="47"/>
    </location>
</feature>
<proteinExistence type="predicted"/>
<keyword evidence="1" id="KW-0812">Transmembrane</keyword>
<dbReference type="AlphaFoldDB" id="C7H200"/>
<reference evidence="2" key="1">
    <citation type="submission" date="2009-08" db="EMBL/GenBank/DDBJ databases">
        <authorList>
            <person name="Weinstock G."/>
            <person name="Sodergren E."/>
            <person name="Clifton S."/>
            <person name="Fulton L."/>
            <person name="Fulton B."/>
            <person name="Courtney L."/>
            <person name="Fronick C."/>
            <person name="Harrison M."/>
            <person name="Strong C."/>
            <person name="Farmer C."/>
            <person name="Delahaunty K."/>
            <person name="Markovic C."/>
            <person name="Hall O."/>
            <person name="Minx P."/>
            <person name="Tomlinson C."/>
            <person name="Mitreva M."/>
            <person name="Nelson J."/>
            <person name="Hou S."/>
            <person name="Wollam A."/>
            <person name="Pepin K.H."/>
            <person name="Johnson M."/>
            <person name="Bhonagiri V."/>
            <person name="Nash W.E."/>
            <person name="Warren W."/>
            <person name="Chinwalla A."/>
            <person name="Mardis E.R."/>
            <person name="Wilson R.K."/>
        </authorList>
    </citation>
    <scope>NUCLEOTIDE SEQUENCE [LARGE SCALE GENOMIC DNA]</scope>
    <source>
        <strain evidence="2">A2-165</strain>
    </source>
</reference>
<protein>
    <recommendedName>
        <fullName evidence="4">Phosphatidic acid phosphatase type 2/haloperoxidase domain-containing protein</fullName>
    </recommendedName>
</protein>
<feature type="transmembrane region" description="Helical" evidence="1">
    <location>
        <begin position="124"/>
        <end position="143"/>
    </location>
</feature>
<dbReference type="eggNOG" id="COG0671">
    <property type="taxonomic scope" value="Bacteria"/>
</dbReference>
<feature type="transmembrane region" description="Helical" evidence="1">
    <location>
        <begin position="81"/>
        <end position="104"/>
    </location>
</feature>
<evidence type="ECO:0008006" key="4">
    <source>
        <dbReference type="Google" id="ProtNLM"/>
    </source>
</evidence>
<comment type="caution">
    <text evidence="2">The sequence shown here is derived from an EMBL/GenBank/DDBJ whole genome shotgun (WGS) entry which is preliminary data.</text>
</comment>
<dbReference type="HOGENOM" id="CLU_965579_0_0_9"/>